<protein>
    <submittedName>
        <fullName evidence="1">Uncharacterized protein</fullName>
    </submittedName>
</protein>
<organism evidence="1 2">
    <name type="scientific">Citrus x changshan-huyou</name>
    <dbReference type="NCBI Taxonomy" id="2935761"/>
    <lineage>
        <taxon>Eukaryota</taxon>
        <taxon>Viridiplantae</taxon>
        <taxon>Streptophyta</taxon>
        <taxon>Embryophyta</taxon>
        <taxon>Tracheophyta</taxon>
        <taxon>Spermatophyta</taxon>
        <taxon>Magnoliopsida</taxon>
        <taxon>eudicotyledons</taxon>
        <taxon>Gunneridae</taxon>
        <taxon>Pentapetalae</taxon>
        <taxon>rosids</taxon>
        <taxon>malvids</taxon>
        <taxon>Sapindales</taxon>
        <taxon>Rutaceae</taxon>
        <taxon>Aurantioideae</taxon>
        <taxon>Citrus</taxon>
    </lineage>
</organism>
<name>A0AAP0LIF3_9ROSI</name>
<gene>
    <name evidence="1" type="ORF">WN944_027309</name>
</gene>
<sequence>MEVSHRGRDEISLSNQTWELVELFKGKKTIERPLNLGNLTMDWERRKWDLMVGIEGGKLQKKDGVFKVEGPF</sequence>
<keyword evidence="2" id="KW-1185">Reference proteome</keyword>
<evidence type="ECO:0000313" key="1">
    <source>
        <dbReference type="EMBL" id="KAK9175303.1"/>
    </source>
</evidence>
<reference evidence="1 2" key="1">
    <citation type="submission" date="2024-05" db="EMBL/GenBank/DDBJ databases">
        <title>Haplotype-resolved chromosome-level genome assembly of Huyou (Citrus changshanensis).</title>
        <authorList>
            <person name="Miao C."/>
            <person name="Chen W."/>
            <person name="Wu Y."/>
            <person name="Wang L."/>
            <person name="Zhao S."/>
            <person name="Grierson D."/>
            <person name="Xu C."/>
            <person name="Chen K."/>
        </authorList>
    </citation>
    <scope>NUCLEOTIDE SEQUENCE [LARGE SCALE GENOMIC DNA]</scope>
    <source>
        <strain evidence="1">01-14</strain>
        <tissue evidence="1">Leaf</tissue>
    </source>
</reference>
<proteinExistence type="predicted"/>
<comment type="caution">
    <text evidence="1">The sequence shown here is derived from an EMBL/GenBank/DDBJ whole genome shotgun (WGS) entry which is preliminary data.</text>
</comment>
<evidence type="ECO:0000313" key="2">
    <source>
        <dbReference type="Proteomes" id="UP001428341"/>
    </source>
</evidence>
<accession>A0AAP0LIF3</accession>
<dbReference type="AlphaFoldDB" id="A0AAP0LIF3"/>
<dbReference type="Proteomes" id="UP001428341">
    <property type="component" value="Unassembled WGS sequence"/>
</dbReference>
<dbReference type="EMBL" id="JBCGBO010000025">
    <property type="protein sequence ID" value="KAK9175303.1"/>
    <property type="molecule type" value="Genomic_DNA"/>
</dbReference>